<dbReference type="CDD" id="cd00093">
    <property type="entry name" value="HTH_XRE"/>
    <property type="match status" value="1"/>
</dbReference>
<protein>
    <submittedName>
        <fullName evidence="2">DNA-binding helix-turn-helix protein</fullName>
    </submittedName>
</protein>
<evidence type="ECO:0000313" key="2">
    <source>
        <dbReference type="EMBL" id="KKR50305.1"/>
    </source>
</evidence>
<dbReference type="InterPro" id="IPR010982">
    <property type="entry name" value="Lambda_DNA-bd_dom_sf"/>
</dbReference>
<dbReference type="EMBL" id="LBYI01000012">
    <property type="protein sequence ID" value="KKR50305.1"/>
    <property type="molecule type" value="Genomic_DNA"/>
</dbReference>
<gene>
    <name evidence="2" type="ORF">UT84_C0012G0008</name>
</gene>
<evidence type="ECO:0000259" key="1">
    <source>
        <dbReference type="PROSITE" id="PS50943"/>
    </source>
</evidence>
<dbReference type="InterPro" id="IPR001387">
    <property type="entry name" value="Cro/C1-type_HTH"/>
</dbReference>
<dbReference type="GO" id="GO:0003677">
    <property type="term" value="F:DNA binding"/>
    <property type="evidence" value="ECO:0007669"/>
    <property type="project" value="UniProtKB-KW"/>
</dbReference>
<evidence type="ECO:0000313" key="3">
    <source>
        <dbReference type="Proteomes" id="UP000034531"/>
    </source>
</evidence>
<dbReference type="PROSITE" id="PS50943">
    <property type="entry name" value="HTH_CROC1"/>
    <property type="match status" value="1"/>
</dbReference>
<name>A0A0G0TTB9_9BACT</name>
<dbReference type="Gene3D" id="1.10.260.40">
    <property type="entry name" value="lambda repressor-like DNA-binding domains"/>
    <property type="match status" value="1"/>
</dbReference>
<dbReference type="SMART" id="SM00530">
    <property type="entry name" value="HTH_XRE"/>
    <property type="match status" value="1"/>
</dbReference>
<reference evidence="2 3" key="1">
    <citation type="journal article" date="2015" name="Nature">
        <title>rRNA introns, odd ribosomes, and small enigmatic genomes across a large radiation of phyla.</title>
        <authorList>
            <person name="Brown C.T."/>
            <person name="Hug L.A."/>
            <person name="Thomas B.C."/>
            <person name="Sharon I."/>
            <person name="Castelle C.J."/>
            <person name="Singh A."/>
            <person name="Wilkins M.J."/>
            <person name="Williams K.H."/>
            <person name="Banfield J.F."/>
        </authorList>
    </citation>
    <scope>NUCLEOTIDE SEQUENCE [LARGE SCALE GENOMIC DNA]</scope>
</reference>
<keyword evidence="2" id="KW-0238">DNA-binding</keyword>
<organism evidence="2 3">
    <name type="scientific">Candidatus Curtissbacteria bacterium GW2011_GWA1_40_16</name>
    <dbReference type="NCBI Taxonomy" id="1618405"/>
    <lineage>
        <taxon>Bacteria</taxon>
        <taxon>Candidatus Curtissiibacteriota</taxon>
    </lineage>
</organism>
<accession>A0A0G0TTB9</accession>
<dbReference type="Proteomes" id="UP000034531">
    <property type="component" value="Unassembled WGS sequence"/>
</dbReference>
<proteinExistence type="predicted"/>
<feature type="domain" description="HTH cro/C1-type" evidence="1">
    <location>
        <begin position="29"/>
        <end position="83"/>
    </location>
</feature>
<dbReference type="SUPFAM" id="SSF47413">
    <property type="entry name" value="lambda repressor-like DNA-binding domains"/>
    <property type="match status" value="1"/>
</dbReference>
<comment type="caution">
    <text evidence="2">The sequence shown here is derived from an EMBL/GenBank/DDBJ whole genome shotgun (WGS) entry which is preliminary data.</text>
</comment>
<dbReference type="Pfam" id="PF01381">
    <property type="entry name" value="HTH_3"/>
    <property type="match status" value="1"/>
</dbReference>
<sequence>MVIFHLVIENDGMKKTITDDDYKVFIKRLKKAREDAGLTQIQSAKKLGATQAYISKVESGQLRVDVTQLKSFAKVYNKDSTYFLK</sequence>
<dbReference type="AlphaFoldDB" id="A0A0G0TTB9"/>